<sequence>MDKYSPQQSPVTLRDEDGPAITRDAEYFEYSTAANPIRPSLTPRIPFHFFSPDLYAEGASRVVPLDMSEALKCEAPATGPGLCASFVRVAAGDSLALQPESTSTVFYVIRGAGTVEAHGATFEWNEGDFFTAPGVGAIKLSATGEAALYYVNDAPLLRYLGVKPAVARFEPTLYRAEKANAELRTVASQPNAGEKSRVSILLGNANFPHTRTVTHVLWAMYGMIGAHTQQKPHRHQSIALDFIVDCDKGCYSLLSKEIDQDGNMVDPTRVDWESGCAFVTPPGYWHAHFNESDRDARLIPIQDAGLQTYLRTLDIRFT</sequence>
<dbReference type="InterPro" id="IPR047183">
    <property type="entry name" value="GDO-like"/>
</dbReference>
<dbReference type="CDD" id="cd02216">
    <property type="entry name" value="cupin_GDO-like_N"/>
    <property type="match status" value="1"/>
</dbReference>
<proteinExistence type="predicted"/>
<dbReference type="Gene3D" id="2.60.120.10">
    <property type="entry name" value="Jelly Rolls"/>
    <property type="match status" value="2"/>
</dbReference>
<dbReference type="PANTHER" id="PTHR41517:SF1">
    <property type="entry name" value="CUPIN"/>
    <property type="match status" value="1"/>
</dbReference>
<dbReference type="InterPro" id="IPR011051">
    <property type="entry name" value="RmlC_Cupin_sf"/>
</dbReference>
<dbReference type="Proteomes" id="UP000321635">
    <property type="component" value="Unassembled WGS sequence"/>
</dbReference>
<dbReference type="InterPro" id="IPR014710">
    <property type="entry name" value="RmlC-like_jellyroll"/>
</dbReference>
<evidence type="ECO:0008006" key="3">
    <source>
        <dbReference type="Google" id="ProtNLM"/>
    </source>
</evidence>
<dbReference type="PANTHER" id="PTHR41517">
    <property type="entry name" value="1,2-DIOXYGENASE PROTEIN-RELATED"/>
    <property type="match status" value="1"/>
</dbReference>
<dbReference type="STRING" id="1120919.GCA_000429165_02411"/>
<dbReference type="AlphaFoldDB" id="A0A511XBX4"/>
<reference evidence="1 2" key="1">
    <citation type="submission" date="2019-07" db="EMBL/GenBank/DDBJ databases">
        <title>Whole genome shotgun sequence of Acetobacter nitrogenifigens NBRC 105050.</title>
        <authorList>
            <person name="Hosoyama A."/>
            <person name="Uohara A."/>
            <person name="Ohji S."/>
            <person name="Ichikawa N."/>
        </authorList>
    </citation>
    <scope>NUCLEOTIDE SEQUENCE [LARGE SCALE GENOMIC DNA]</scope>
    <source>
        <strain evidence="1 2">NBRC 105050</strain>
    </source>
</reference>
<dbReference type="SUPFAM" id="SSF51182">
    <property type="entry name" value="RmlC-like cupins"/>
    <property type="match status" value="1"/>
</dbReference>
<evidence type="ECO:0000313" key="1">
    <source>
        <dbReference type="EMBL" id="GEN60440.1"/>
    </source>
</evidence>
<evidence type="ECO:0000313" key="2">
    <source>
        <dbReference type="Proteomes" id="UP000321635"/>
    </source>
</evidence>
<organism evidence="1 2">
    <name type="scientific">Acetobacter nitrogenifigens DSM 23921 = NBRC 105050</name>
    <dbReference type="NCBI Taxonomy" id="1120919"/>
    <lineage>
        <taxon>Bacteria</taxon>
        <taxon>Pseudomonadati</taxon>
        <taxon>Pseudomonadota</taxon>
        <taxon>Alphaproteobacteria</taxon>
        <taxon>Acetobacterales</taxon>
        <taxon>Acetobacteraceae</taxon>
        <taxon>Acetobacter</taxon>
    </lineage>
</organism>
<protein>
    <recommendedName>
        <fullName evidence="3">Cupin</fullName>
    </recommendedName>
</protein>
<name>A0A511XBX4_9PROT</name>
<comment type="caution">
    <text evidence="1">The sequence shown here is derived from an EMBL/GenBank/DDBJ whole genome shotgun (WGS) entry which is preliminary data.</text>
</comment>
<dbReference type="EMBL" id="BJYF01000018">
    <property type="protein sequence ID" value="GEN60440.1"/>
    <property type="molecule type" value="Genomic_DNA"/>
</dbReference>
<dbReference type="GO" id="GO:0051213">
    <property type="term" value="F:dioxygenase activity"/>
    <property type="evidence" value="ECO:0007669"/>
    <property type="project" value="InterPro"/>
</dbReference>
<gene>
    <name evidence="1" type="ORF">ANI02nite_23240</name>
</gene>
<keyword evidence="2" id="KW-1185">Reference proteome</keyword>
<dbReference type="RefSeq" id="WP_246789422.1">
    <property type="nucleotide sequence ID" value="NZ_AUBI01000009.1"/>
</dbReference>
<accession>A0A511XBX4</accession>